<gene>
    <name evidence="6" type="ORF">POTOM_017268</name>
</gene>
<evidence type="ECO:0000256" key="4">
    <source>
        <dbReference type="ARBA" id="ARBA00023242"/>
    </source>
</evidence>
<evidence type="ECO:0000256" key="3">
    <source>
        <dbReference type="ARBA" id="ARBA00023163"/>
    </source>
</evidence>
<dbReference type="EMBL" id="JAAWWB010000008">
    <property type="protein sequence ID" value="KAG6777446.1"/>
    <property type="molecule type" value="Genomic_DNA"/>
</dbReference>
<name>A0A8X7ZYL0_POPTO</name>
<dbReference type="GO" id="GO:0006355">
    <property type="term" value="P:regulation of DNA-templated transcription"/>
    <property type="evidence" value="ECO:0007669"/>
    <property type="project" value="TreeGrafter"/>
</dbReference>
<comment type="subcellular location">
    <subcellularLocation>
        <location evidence="1">Nucleus</location>
    </subcellularLocation>
</comment>
<dbReference type="Pfam" id="PF00125">
    <property type="entry name" value="Histone"/>
    <property type="match status" value="1"/>
</dbReference>
<evidence type="ECO:0000256" key="1">
    <source>
        <dbReference type="ARBA" id="ARBA00004123"/>
    </source>
</evidence>
<accession>A0A8X7ZYL0</accession>
<protein>
    <recommendedName>
        <fullName evidence="5">Core Histone H2A/H2B/H3 domain-containing protein</fullName>
    </recommendedName>
</protein>
<keyword evidence="3" id="KW-0804">Transcription</keyword>
<dbReference type="GO" id="GO:0000976">
    <property type="term" value="F:transcription cis-regulatory region binding"/>
    <property type="evidence" value="ECO:0007669"/>
    <property type="project" value="TreeGrafter"/>
</dbReference>
<evidence type="ECO:0000256" key="2">
    <source>
        <dbReference type="ARBA" id="ARBA00023015"/>
    </source>
</evidence>
<comment type="caution">
    <text evidence="6">The sequence shown here is derived from an EMBL/GenBank/DDBJ whole genome shotgun (WGS) entry which is preliminary data.</text>
</comment>
<dbReference type="InterPro" id="IPR007125">
    <property type="entry name" value="H2A/H2B/H3"/>
</dbReference>
<feature type="domain" description="Core Histone H2A/H2B/H3" evidence="5">
    <location>
        <begin position="52"/>
        <end position="104"/>
    </location>
</feature>
<dbReference type="AlphaFoldDB" id="A0A8X7ZYL0"/>
<dbReference type="Proteomes" id="UP000886885">
    <property type="component" value="Chromosome 4D"/>
</dbReference>
<dbReference type="GO" id="GO:0005634">
    <property type="term" value="C:nucleus"/>
    <property type="evidence" value="ECO:0007669"/>
    <property type="project" value="UniProtKB-SubCell"/>
</dbReference>
<sequence>MSSSLQSEAGSEAKRALMDLNQSMEFDLAADDPSAQHHRQDLELFWNQQLSEISNARMISAETPLPFSKACELFILELTLRAWLQTTDYKRRALQRCDISRAIRQENMLDFLNRVVPYDHEQVLSFSLAHAWKMDLS</sequence>
<proteinExistence type="predicted"/>
<dbReference type="PANTHER" id="PTHR10252:SF124">
    <property type="entry name" value="NUCLEAR TRANSCRIPTION FACTOR Y SUBUNIT C-10"/>
    <property type="match status" value="1"/>
</dbReference>
<evidence type="ECO:0000313" key="6">
    <source>
        <dbReference type="EMBL" id="KAG6777446.1"/>
    </source>
</evidence>
<reference evidence="6" key="1">
    <citation type="journal article" date="2020" name="bioRxiv">
        <title>Hybrid origin of Populus tomentosa Carr. identified through genome sequencing and phylogenomic analysis.</title>
        <authorList>
            <person name="An X."/>
            <person name="Gao K."/>
            <person name="Chen Z."/>
            <person name="Li J."/>
            <person name="Yang X."/>
            <person name="Yang X."/>
            <person name="Zhou J."/>
            <person name="Guo T."/>
            <person name="Zhao T."/>
            <person name="Huang S."/>
            <person name="Miao D."/>
            <person name="Khan W.U."/>
            <person name="Rao P."/>
            <person name="Ye M."/>
            <person name="Lei B."/>
            <person name="Liao W."/>
            <person name="Wang J."/>
            <person name="Ji L."/>
            <person name="Li Y."/>
            <person name="Guo B."/>
            <person name="Mustafa N.S."/>
            <person name="Li S."/>
            <person name="Yun Q."/>
            <person name="Keller S.R."/>
            <person name="Mao J."/>
            <person name="Zhang R."/>
            <person name="Strauss S.H."/>
        </authorList>
    </citation>
    <scope>NUCLEOTIDE SEQUENCE</scope>
    <source>
        <strain evidence="6">GM15</strain>
        <tissue evidence="6">Leaf</tissue>
    </source>
</reference>
<keyword evidence="2" id="KW-0805">Transcription regulation</keyword>
<dbReference type="PANTHER" id="PTHR10252">
    <property type="entry name" value="HISTONE-LIKE TRANSCRIPTION FACTOR CCAAT-RELATED"/>
    <property type="match status" value="1"/>
</dbReference>
<organism evidence="6 7">
    <name type="scientific">Populus tomentosa</name>
    <name type="common">Chinese white poplar</name>
    <dbReference type="NCBI Taxonomy" id="118781"/>
    <lineage>
        <taxon>Eukaryota</taxon>
        <taxon>Viridiplantae</taxon>
        <taxon>Streptophyta</taxon>
        <taxon>Embryophyta</taxon>
        <taxon>Tracheophyta</taxon>
        <taxon>Spermatophyta</taxon>
        <taxon>Magnoliopsida</taxon>
        <taxon>eudicotyledons</taxon>
        <taxon>Gunneridae</taxon>
        <taxon>Pentapetalae</taxon>
        <taxon>rosids</taxon>
        <taxon>fabids</taxon>
        <taxon>Malpighiales</taxon>
        <taxon>Salicaceae</taxon>
        <taxon>Saliceae</taxon>
        <taxon>Populus</taxon>
    </lineage>
</organism>
<evidence type="ECO:0000259" key="5">
    <source>
        <dbReference type="Pfam" id="PF00125"/>
    </source>
</evidence>
<keyword evidence="4" id="KW-0539">Nucleus</keyword>
<dbReference type="OrthoDB" id="1272441at2759"/>
<evidence type="ECO:0000313" key="7">
    <source>
        <dbReference type="Proteomes" id="UP000886885"/>
    </source>
</evidence>
<keyword evidence="7" id="KW-1185">Reference proteome</keyword>
<dbReference type="InterPro" id="IPR050568">
    <property type="entry name" value="Transcr_DNA_Rep_Reg"/>
</dbReference>